<evidence type="ECO:0000256" key="6">
    <source>
        <dbReference type="ARBA" id="ARBA00023136"/>
    </source>
</evidence>
<organism evidence="9">
    <name type="scientific">Candidatus Improbicoccus pseudotrichonymphae</name>
    <dbReference type="NCBI Taxonomy" id="3033792"/>
    <lineage>
        <taxon>Bacteria</taxon>
        <taxon>Bacillati</taxon>
        <taxon>Bacillota</taxon>
        <taxon>Clostridia</taxon>
        <taxon>Candidatus Improbicoccus</taxon>
    </lineage>
</organism>
<accession>A0AA48HUW0</accession>
<dbReference type="InterPro" id="IPR002524">
    <property type="entry name" value="Cation_efflux"/>
</dbReference>
<dbReference type="PANTHER" id="PTHR43840:SF50">
    <property type="entry name" value="MANGANESE EFFLUX SYSTEM PROTEIN MNES"/>
    <property type="match status" value="1"/>
</dbReference>
<dbReference type="PANTHER" id="PTHR43840">
    <property type="entry name" value="MITOCHONDRIAL METAL TRANSPORTER 1-RELATED"/>
    <property type="match status" value="1"/>
</dbReference>
<evidence type="ECO:0000256" key="5">
    <source>
        <dbReference type="ARBA" id="ARBA00022989"/>
    </source>
</evidence>
<dbReference type="NCBIfam" id="TIGR01297">
    <property type="entry name" value="CDF"/>
    <property type="match status" value="1"/>
</dbReference>
<evidence type="ECO:0000256" key="3">
    <source>
        <dbReference type="ARBA" id="ARBA00022448"/>
    </source>
</evidence>
<proteinExistence type="inferred from homology"/>
<protein>
    <submittedName>
        <fullName evidence="9">Cation diffusion facilitator transporter</fullName>
    </submittedName>
</protein>
<feature type="domain" description="Cation efflux protein transmembrane" evidence="8">
    <location>
        <begin position="31"/>
        <end position="220"/>
    </location>
</feature>
<evidence type="ECO:0000313" key="9">
    <source>
        <dbReference type="EMBL" id="BED91788.1"/>
    </source>
</evidence>
<keyword evidence="4 7" id="KW-0812">Transmembrane</keyword>
<reference evidence="9" key="1">
    <citation type="journal article" date="2023" name="ISME J.">
        <title>Emergence of putative energy parasites within Clostridia revealed by genome analysis of a novel endosymbiotic clade.</title>
        <authorList>
            <person name="Takahashi K."/>
            <person name="Kuwahara H."/>
            <person name="Horikawa Y."/>
            <person name="Izawa K."/>
            <person name="Kato D."/>
            <person name="Inagaki T."/>
            <person name="Yuki M."/>
            <person name="Ohkuma M."/>
            <person name="Hongoh Y."/>
        </authorList>
    </citation>
    <scope>NUCLEOTIDE SEQUENCE</scope>
    <source>
        <strain evidence="9">CfP3-15</strain>
    </source>
</reference>
<feature type="transmembrane region" description="Helical" evidence="7">
    <location>
        <begin position="130"/>
        <end position="150"/>
    </location>
</feature>
<dbReference type="KEGG" id="ips:CfP315_0317"/>
<evidence type="ECO:0000256" key="1">
    <source>
        <dbReference type="ARBA" id="ARBA00004141"/>
    </source>
</evidence>
<evidence type="ECO:0000259" key="8">
    <source>
        <dbReference type="Pfam" id="PF01545"/>
    </source>
</evidence>
<dbReference type="SUPFAM" id="SSF160240">
    <property type="entry name" value="Cation efflux protein cytoplasmic domain-like"/>
    <property type="match status" value="1"/>
</dbReference>
<dbReference type="InterPro" id="IPR027469">
    <property type="entry name" value="Cation_efflux_TMD_sf"/>
</dbReference>
<gene>
    <name evidence="9" type="ORF">CfP315_0317</name>
</gene>
<dbReference type="InterPro" id="IPR050291">
    <property type="entry name" value="CDF_Transporter"/>
</dbReference>
<dbReference type="Gene3D" id="3.30.70.1350">
    <property type="entry name" value="Cation efflux protein, cytoplasmic domain"/>
    <property type="match status" value="1"/>
</dbReference>
<dbReference type="EMBL" id="AP027924">
    <property type="protein sequence ID" value="BED91788.1"/>
    <property type="molecule type" value="Genomic_DNA"/>
</dbReference>
<keyword evidence="5 7" id="KW-1133">Transmembrane helix</keyword>
<dbReference type="SUPFAM" id="SSF161111">
    <property type="entry name" value="Cation efflux protein transmembrane domain-like"/>
    <property type="match status" value="1"/>
</dbReference>
<feature type="transmembrane region" description="Helical" evidence="7">
    <location>
        <begin position="97"/>
        <end position="115"/>
    </location>
</feature>
<sequence>MNKFLISKFIGKNINPGDKNTRRKCGLLSGIIGIICNLLMFVGKLLVGILSSSISVTADAFNNLSDAGSSIVTLVCFKIAGNPADKKHPFGHGRIEYVSGIIVSVVIIITGLGFIKTSIEKIFSPENIEFDLFSFSVLIISIVLKLWLGFFNRKISKLIKSSAMKATANDSFSDCLATITVIGGMFITKLTGLYLDAYAGLIVSGFIIYTGIKTFHESLGPLVGQAPSLKLVEQIKNFVNSYPEIVAIEELMVHDYGPSWSVISFKAKIIVENTNIFVINEIIEEIEENLEKKFNCHAIIRLHPVKSSNID</sequence>
<feature type="transmembrane region" description="Helical" evidence="7">
    <location>
        <begin position="25"/>
        <end position="47"/>
    </location>
</feature>
<evidence type="ECO:0000256" key="4">
    <source>
        <dbReference type="ARBA" id="ARBA00022692"/>
    </source>
</evidence>
<dbReference type="Proteomes" id="UP001337580">
    <property type="component" value="Chromosome"/>
</dbReference>
<dbReference type="Pfam" id="PF01545">
    <property type="entry name" value="Cation_efflux"/>
    <property type="match status" value="1"/>
</dbReference>
<dbReference type="InterPro" id="IPR036837">
    <property type="entry name" value="Cation_efflux_CTD_sf"/>
</dbReference>
<evidence type="ECO:0000256" key="2">
    <source>
        <dbReference type="ARBA" id="ARBA00008114"/>
    </source>
</evidence>
<comment type="subcellular location">
    <subcellularLocation>
        <location evidence="1">Membrane</location>
        <topology evidence="1">Multi-pass membrane protein</topology>
    </subcellularLocation>
</comment>
<keyword evidence="6 7" id="KW-0472">Membrane</keyword>
<name>A0AA48HUW0_9FIRM</name>
<dbReference type="GO" id="GO:0008324">
    <property type="term" value="F:monoatomic cation transmembrane transporter activity"/>
    <property type="evidence" value="ECO:0007669"/>
    <property type="project" value="InterPro"/>
</dbReference>
<dbReference type="GO" id="GO:0016020">
    <property type="term" value="C:membrane"/>
    <property type="evidence" value="ECO:0007669"/>
    <property type="project" value="UniProtKB-SubCell"/>
</dbReference>
<dbReference type="FunFam" id="1.20.1510.10:FF:000006">
    <property type="entry name" value="Divalent cation efflux transporter"/>
    <property type="match status" value="1"/>
</dbReference>
<feature type="transmembrane region" description="Helical" evidence="7">
    <location>
        <begin position="193"/>
        <end position="212"/>
    </location>
</feature>
<dbReference type="Gene3D" id="1.20.1510.10">
    <property type="entry name" value="Cation efflux protein transmembrane domain"/>
    <property type="match status" value="1"/>
</dbReference>
<keyword evidence="3" id="KW-0813">Transport</keyword>
<dbReference type="InterPro" id="IPR058533">
    <property type="entry name" value="Cation_efflux_TM"/>
</dbReference>
<comment type="similarity">
    <text evidence="2">Belongs to the cation diffusion facilitator (CDF) transporter (TC 2.A.4) family.</text>
</comment>
<dbReference type="AlphaFoldDB" id="A0AA48HUW0"/>
<evidence type="ECO:0000256" key="7">
    <source>
        <dbReference type="SAM" id="Phobius"/>
    </source>
</evidence>
<feature type="transmembrane region" description="Helical" evidence="7">
    <location>
        <begin position="67"/>
        <end position="85"/>
    </location>
</feature>